<accession>A0AAV0RPX9</accession>
<evidence type="ECO:0000313" key="2">
    <source>
        <dbReference type="Proteomes" id="UP001154282"/>
    </source>
</evidence>
<dbReference type="EMBL" id="CAMGYJ010000011">
    <property type="protein sequence ID" value="CAI0559316.1"/>
    <property type="molecule type" value="Genomic_DNA"/>
</dbReference>
<comment type="caution">
    <text evidence="1">The sequence shown here is derived from an EMBL/GenBank/DDBJ whole genome shotgun (WGS) entry which is preliminary data.</text>
</comment>
<gene>
    <name evidence="1" type="ORF">LITE_LOCUS49155</name>
</gene>
<evidence type="ECO:0000313" key="1">
    <source>
        <dbReference type="EMBL" id="CAI0559316.1"/>
    </source>
</evidence>
<sequence length="77" mass="9048">MSVLPVRTWKFHKSHKLRSSVYVADETLQVTFLSSHAVAAVLLHTSPWRDLLHLKWKKLTQRTRQQLCCQYLQTSTL</sequence>
<name>A0AAV0RPX9_9ROSI</name>
<proteinExistence type="predicted"/>
<keyword evidence="2" id="KW-1185">Reference proteome</keyword>
<dbReference type="AlphaFoldDB" id="A0AAV0RPX9"/>
<reference evidence="1" key="1">
    <citation type="submission" date="2022-08" db="EMBL/GenBank/DDBJ databases">
        <authorList>
            <person name="Gutierrez-Valencia J."/>
        </authorList>
    </citation>
    <scope>NUCLEOTIDE SEQUENCE</scope>
</reference>
<dbReference type="Proteomes" id="UP001154282">
    <property type="component" value="Unassembled WGS sequence"/>
</dbReference>
<organism evidence="1 2">
    <name type="scientific">Linum tenue</name>
    <dbReference type="NCBI Taxonomy" id="586396"/>
    <lineage>
        <taxon>Eukaryota</taxon>
        <taxon>Viridiplantae</taxon>
        <taxon>Streptophyta</taxon>
        <taxon>Embryophyta</taxon>
        <taxon>Tracheophyta</taxon>
        <taxon>Spermatophyta</taxon>
        <taxon>Magnoliopsida</taxon>
        <taxon>eudicotyledons</taxon>
        <taxon>Gunneridae</taxon>
        <taxon>Pentapetalae</taxon>
        <taxon>rosids</taxon>
        <taxon>fabids</taxon>
        <taxon>Malpighiales</taxon>
        <taxon>Linaceae</taxon>
        <taxon>Linum</taxon>
    </lineage>
</organism>
<protein>
    <submittedName>
        <fullName evidence="1">Uncharacterized protein</fullName>
    </submittedName>
</protein>